<evidence type="ECO:0000313" key="1">
    <source>
        <dbReference type="EMBL" id="QQK02348.1"/>
    </source>
</evidence>
<organism evidence="1 2">
    <name type="scientific">Burkholderia anthina</name>
    <dbReference type="NCBI Taxonomy" id="179879"/>
    <lineage>
        <taxon>Bacteria</taxon>
        <taxon>Pseudomonadati</taxon>
        <taxon>Pseudomonadota</taxon>
        <taxon>Betaproteobacteria</taxon>
        <taxon>Burkholderiales</taxon>
        <taxon>Burkholderiaceae</taxon>
        <taxon>Burkholderia</taxon>
        <taxon>Burkholderia cepacia complex</taxon>
    </lineage>
</organism>
<dbReference type="RefSeq" id="WP_124827807.1">
    <property type="nucleotide sequence ID" value="NZ_CADEPR010000014.1"/>
</dbReference>
<dbReference type="Proteomes" id="UP000596205">
    <property type="component" value="Chromosome 1"/>
</dbReference>
<reference evidence="1 2" key="1">
    <citation type="submission" date="2020-12" db="EMBL/GenBank/DDBJ databases">
        <title>Complete genome sequence of Burkholderia anthina BJQ0011.</title>
        <authorList>
            <person name="Xu Y."/>
        </authorList>
    </citation>
    <scope>NUCLEOTIDE SEQUENCE [LARGE SCALE GENOMIC DNA]</scope>
    <source>
        <strain evidence="1 2">BJQ0011</strain>
    </source>
</reference>
<accession>A0A7T6VEC1</accession>
<name>A0A7T6VEC1_9BURK</name>
<proteinExistence type="predicted"/>
<dbReference type="EMBL" id="CP066769">
    <property type="protein sequence ID" value="QQK02348.1"/>
    <property type="molecule type" value="Genomic_DNA"/>
</dbReference>
<evidence type="ECO:0008006" key="3">
    <source>
        <dbReference type="Google" id="ProtNLM"/>
    </source>
</evidence>
<evidence type="ECO:0000313" key="2">
    <source>
        <dbReference type="Proteomes" id="UP000596205"/>
    </source>
</evidence>
<dbReference type="KEGG" id="bann:JFN94_14890"/>
<sequence length="184" mass="19969">MIRYFLARGDRGGSATITEGLESVTCSNPPPRVQIATLYMKTYCSACKQEGFVSPKGPRLPGRAPNGQPWALSGDVNACGCNPPPVFHAERGMRMFVGHTSAVESKEPGNGISHRPIADAEYDEQYVLKNAKTGRPLARVSYRIHTSSGELFSGTTDSMGHTQRVATRCAEKLRIEIVEKNDAA</sequence>
<protein>
    <recommendedName>
        <fullName evidence="3">PAAR domain-containing protein</fullName>
    </recommendedName>
</protein>
<gene>
    <name evidence="1" type="ORF">JFN94_14890</name>
</gene>
<dbReference type="AlphaFoldDB" id="A0A7T6VEC1"/>